<dbReference type="Proteomes" id="UP000799302">
    <property type="component" value="Unassembled WGS sequence"/>
</dbReference>
<proteinExistence type="predicted"/>
<name>A0A6A6UUN4_9PEZI</name>
<dbReference type="EMBL" id="MU004230">
    <property type="protein sequence ID" value="KAF2675131.1"/>
    <property type="molecule type" value="Genomic_DNA"/>
</dbReference>
<evidence type="ECO:0000313" key="2">
    <source>
        <dbReference type="EMBL" id="KAF2675131.1"/>
    </source>
</evidence>
<gene>
    <name evidence="2" type="ORF">BT63DRAFT_450111</name>
</gene>
<reference evidence="2" key="1">
    <citation type="journal article" date="2020" name="Stud. Mycol.">
        <title>101 Dothideomycetes genomes: a test case for predicting lifestyles and emergence of pathogens.</title>
        <authorList>
            <person name="Haridas S."/>
            <person name="Albert R."/>
            <person name="Binder M."/>
            <person name="Bloem J."/>
            <person name="Labutti K."/>
            <person name="Salamov A."/>
            <person name="Andreopoulos B."/>
            <person name="Baker S."/>
            <person name="Barry K."/>
            <person name="Bills G."/>
            <person name="Bluhm B."/>
            <person name="Cannon C."/>
            <person name="Castanera R."/>
            <person name="Culley D."/>
            <person name="Daum C."/>
            <person name="Ezra D."/>
            <person name="Gonzalez J."/>
            <person name="Henrissat B."/>
            <person name="Kuo A."/>
            <person name="Liang C."/>
            <person name="Lipzen A."/>
            <person name="Lutzoni F."/>
            <person name="Magnuson J."/>
            <person name="Mondo S."/>
            <person name="Nolan M."/>
            <person name="Ohm R."/>
            <person name="Pangilinan J."/>
            <person name="Park H.-J."/>
            <person name="Ramirez L."/>
            <person name="Alfaro M."/>
            <person name="Sun H."/>
            <person name="Tritt A."/>
            <person name="Yoshinaga Y."/>
            <person name="Zwiers L.-H."/>
            <person name="Turgeon B."/>
            <person name="Goodwin S."/>
            <person name="Spatafora J."/>
            <person name="Crous P."/>
            <person name="Grigoriev I."/>
        </authorList>
    </citation>
    <scope>NUCLEOTIDE SEQUENCE</scope>
    <source>
        <strain evidence="2">CBS 115976</strain>
    </source>
</reference>
<sequence length="264" mass="30384">MAILAWLEAEMGTKTNPGPYSQWQASLVAGTCIKPRILLFRGRCIPSSGASAGKTEVHFRNTFNKRNSRVCRRDAVQIRFGVPGFPKMQLFLPMNVALLTPRLSFLRSFQDTVWLATTQEQRSISRLHSNPEHGTPFQKERSREQIPQCSQSGAWKADPLARHKKRSRLTCIKSLNAWKRILKVCRIVPFEKLGLYLWVWNWSEMVSIQEHAKEFRLLPSRRRKLFLPRIRATSQDSMTDAASHGTENHEGTFNTHASKIPRFN</sequence>
<accession>A0A6A6UUN4</accession>
<feature type="region of interest" description="Disordered" evidence="1">
    <location>
        <begin position="237"/>
        <end position="264"/>
    </location>
</feature>
<dbReference type="AlphaFoldDB" id="A0A6A6UUN4"/>
<keyword evidence="3" id="KW-1185">Reference proteome</keyword>
<protein>
    <submittedName>
        <fullName evidence="2">Uncharacterized protein</fullName>
    </submittedName>
</protein>
<organism evidence="2 3">
    <name type="scientific">Microthyrium microscopicum</name>
    <dbReference type="NCBI Taxonomy" id="703497"/>
    <lineage>
        <taxon>Eukaryota</taxon>
        <taxon>Fungi</taxon>
        <taxon>Dikarya</taxon>
        <taxon>Ascomycota</taxon>
        <taxon>Pezizomycotina</taxon>
        <taxon>Dothideomycetes</taxon>
        <taxon>Dothideomycetes incertae sedis</taxon>
        <taxon>Microthyriales</taxon>
        <taxon>Microthyriaceae</taxon>
        <taxon>Microthyrium</taxon>
    </lineage>
</organism>
<evidence type="ECO:0000256" key="1">
    <source>
        <dbReference type="SAM" id="MobiDB-lite"/>
    </source>
</evidence>
<evidence type="ECO:0000313" key="3">
    <source>
        <dbReference type="Proteomes" id="UP000799302"/>
    </source>
</evidence>